<feature type="compositionally biased region" description="Basic and acidic residues" evidence="1">
    <location>
        <begin position="44"/>
        <end position="54"/>
    </location>
</feature>
<evidence type="ECO:0000256" key="1">
    <source>
        <dbReference type="SAM" id="MobiDB-lite"/>
    </source>
</evidence>
<feature type="compositionally biased region" description="Basic residues" evidence="1">
    <location>
        <begin position="76"/>
        <end position="89"/>
    </location>
</feature>
<sequence>MSGGIFGKSACIGEGGHRRSSDPAFPSFMPFEMAENSDPQRTAGRNERYEKGIQKDTILNSHTNPSDTSTKILPMHSRKTAQPRNRRSNHGNQRSRTEPRHQSHGKTPQARKTNSHRENQGALHGKQLPVEAKESWHGKTHFLGIPKWLLESQGTNIEF</sequence>
<evidence type="ECO:0000313" key="2">
    <source>
        <dbReference type="EMBL" id="PKU73470.1"/>
    </source>
</evidence>
<accession>A0A2I0WCT2</accession>
<reference evidence="2 3" key="1">
    <citation type="journal article" date="2016" name="Sci. Rep.">
        <title>The Dendrobium catenatum Lindl. genome sequence provides insights into polysaccharide synthase, floral development and adaptive evolution.</title>
        <authorList>
            <person name="Zhang G.Q."/>
            <person name="Xu Q."/>
            <person name="Bian C."/>
            <person name="Tsai W.C."/>
            <person name="Yeh C.M."/>
            <person name="Liu K.W."/>
            <person name="Yoshida K."/>
            <person name="Zhang L.S."/>
            <person name="Chang S.B."/>
            <person name="Chen F."/>
            <person name="Shi Y."/>
            <person name="Su Y.Y."/>
            <person name="Zhang Y.Q."/>
            <person name="Chen L.J."/>
            <person name="Yin Y."/>
            <person name="Lin M."/>
            <person name="Huang H."/>
            <person name="Deng H."/>
            <person name="Wang Z.W."/>
            <person name="Zhu S.L."/>
            <person name="Zhao X."/>
            <person name="Deng C."/>
            <person name="Niu S.C."/>
            <person name="Huang J."/>
            <person name="Wang M."/>
            <person name="Liu G.H."/>
            <person name="Yang H.J."/>
            <person name="Xiao X.J."/>
            <person name="Hsiao Y.Y."/>
            <person name="Wu W.L."/>
            <person name="Chen Y.Y."/>
            <person name="Mitsuda N."/>
            <person name="Ohme-Takagi M."/>
            <person name="Luo Y.B."/>
            <person name="Van de Peer Y."/>
            <person name="Liu Z.J."/>
        </authorList>
    </citation>
    <scope>NUCLEOTIDE SEQUENCE [LARGE SCALE GENOMIC DNA]</scope>
    <source>
        <tissue evidence="2">The whole plant</tissue>
    </source>
</reference>
<keyword evidence="3" id="KW-1185">Reference proteome</keyword>
<evidence type="ECO:0000313" key="3">
    <source>
        <dbReference type="Proteomes" id="UP000233837"/>
    </source>
</evidence>
<dbReference type="Proteomes" id="UP000233837">
    <property type="component" value="Unassembled WGS sequence"/>
</dbReference>
<reference evidence="2 3" key="2">
    <citation type="journal article" date="2017" name="Nature">
        <title>The Apostasia genome and the evolution of orchids.</title>
        <authorList>
            <person name="Zhang G.Q."/>
            <person name="Liu K.W."/>
            <person name="Li Z."/>
            <person name="Lohaus R."/>
            <person name="Hsiao Y.Y."/>
            <person name="Niu S.C."/>
            <person name="Wang J.Y."/>
            <person name="Lin Y.C."/>
            <person name="Xu Q."/>
            <person name="Chen L.J."/>
            <person name="Yoshida K."/>
            <person name="Fujiwara S."/>
            <person name="Wang Z.W."/>
            <person name="Zhang Y.Q."/>
            <person name="Mitsuda N."/>
            <person name="Wang M."/>
            <person name="Liu G.H."/>
            <person name="Pecoraro L."/>
            <person name="Huang H.X."/>
            <person name="Xiao X.J."/>
            <person name="Lin M."/>
            <person name="Wu X.Y."/>
            <person name="Wu W.L."/>
            <person name="Chen Y.Y."/>
            <person name="Chang S.B."/>
            <person name="Sakamoto S."/>
            <person name="Ohme-Takagi M."/>
            <person name="Yagi M."/>
            <person name="Zeng S.J."/>
            <person name="Shen C.Y."/>
            <person name="Yeh C.M."/>
            <person name="Luo Y.B."/>
            <person name="Tsai W.C."/>
            <person name="Van de Peer Y."/>
            <person name="Liu Z.J."/>
        </authorList>
    </citation>
    <scope>NUCLEOTIDE SEQUENCE [LARGE SCALE GENOMIC DNA]</scope>
    <source>
        <tissue evidence="2">The whole plant</tissue>
    </source>
</reference>
<organism evidence="2 3">
    <name type="scientific">Dendrobium catenatum</name>
    <dbReference type="NCBI Taxonomy" id="906689"/>
    <lineage>
        <taxon>Eukaryota</taxon>
        <taxon>Viridiplantae</taxon>
        <taxon>Streptophyta</taxon>
        <taxon>Embryophyta</taxon>
        <taxon>Tracheophyta</taxon>
        <taxon>Spermatophyta</taxon>
        <taxon>Magnoliopsida</taxon>
        <taxon>Liliopsida</taxon>
        <taxon>Asparagales</taxon>
        <taxon>Orchidaceae</taxon>
        <taxon>Epidendroideae</taxon>
        <taxon>Malaxideae</taxon>
        <taxon>Dendrobiinae</taxon>
        <taxon>Dendrobium</taxon>
    </lineage>
</organism>
<gene>
    <name evidence="2" type="ORF">MA16_Dca024995</name>
</gene>
<dbReference type="AlphaFoldDB" id="A0A2I0WCT2"/>
<protein>
    <submittedName>
        <fullName evidence="2">Uncharacterized protein</fullName>
    </submittedName>
</protein>
<feature type="region of interest" description="Disordered" evidence="1">
    <location>
        <begin position="1"/>
        <end position="126"/>
    </location>
</feature>
<name>A0A2I0WCT2_9ASPA</name>
<proteinExistence type="predicted"/>
<dbReference type="EMBL" id="KZ502743">
    <property type="protein sequence ID" value="PKU73470.1"/>
    <property type="molecule type" value="Genomic_DNA"/>
</dbReference>
<feature type="compositionally biased region" description="Polar residues" evidence="1">
    <location>
        <begin position="57"/>
        <end position="71"/>
    </location>
</feature>